<dbReference type="Proteomes" id="UP001164743">
    <property type="component" value="Chromosome 7A"/>
</dbReference>
<dbReference type="RefSeq" id="XP_053022451.1">
    <property type="nucleotide sequence ID" value="XM_053171251.1"/>
</dbReference>
<accession>A0ABY7CNS4</accession>
<evidence type="ECO:0000313" key="2">
    <source>
        <dbReference type="Proteomes" id="UP001164743"/>
    </source>
</evidence>
<name>A0ABY7CNS4_9BASI</name>
<dbReference type="GeneID" id="77812146"/>
<sequence>MMFLAKPSTQSYTCQGLKFGSALAQAKFCCNLEIPPLNYAEFTRQEVTQNFYPA</sequence>
<protein>
    <submittedName>
        <fullName evidence="1">Uncharacterized protein</fullName>
    </submittedName>
</protein>
<evidence type="ECO:0000313" key="1">
    <source>
        <dbReference type="EMBL" id="WAQ86896.1"/>
    </source>
</evidence>
<reference evidence="1" key="1">
    <citation type="submission" date="2022-10" db="EMBL/GenBank/DDBJ databases">
        <title>Puccinia triticina Genome sequencing and assembly.</title>
        <authorList>
            <person name="Li C."/>
        </authorList>
    </citation>
    <scope>NUCLEOTIDE SEQUENCE</scope>
    <source>
        <strain evidence="1">Pt15</strain>
    </source>
</reference>
<proteinExistence type="predicted"/>
<gene>
    <name evidence="1" type="ORF">PtA15_7A625</name>
</gene>
<organism evidence="1 2">
    <name type="scientific">Puccinia triticina</name>
    <dbReference type="NCBI Taxonomy" id="208348"/>
    <lineage>
        <taxon>Eukaryota</taxon>
        <taxon>Fungi</taxon>
        <taxon>Dikarya</taxon>
        <taxon>Basidiomycota</taxon>
        <taxon>Pucciniomycotina</taxon>
        <taxon>Pucciniomycetes</taxon>
        <taxon>Pucciniales</taxon>
        <taxon>Pucciniaceae</taxon>
        <taxon>Puccinia</taxon>
    </lineage>
</organism>
<dbReference type="EMBL" id="CP110427">
    <property type="protein sequence ID" value="WAQ86896.1"/>
    <property type="molecule type" value="Genomic_DNA"/>
</dbReference>
<keyword evidence="2" id="KW-1185">Reference proteome</keyword>